<dbReference type="InterPro" id="IPR050469">
    <property type="entry name" value="Diguanylate_Cyclase"/>
</dbReference>
<dbReference type="PROSITE" id="PS50887">
    <property type="entry name" value="GGDEF"/>
    <property type="match status" value="1"/>
</dbReference>
<dbReference type="PANTHER" id="PTHR45138:SF9">
    <property type="entry name" value="DIGUANYLATE CYCLASE DGCM-RELATED"/>
    <property type="match status" value="1"/>
</dbReference>
<accession>A0ABQ5NIY9</accession>
<dbReference type="InterPro" id="IPR029787">
    <property type="entry name" value="Nucleotide_cyclase"/>
</dbReference>
<reference evidence="2" key="1">
    <citation type="submission" date="2022-08" db="EMBL/GenBank/DDBJ databases">
        <title>Draft genome sequence of Lysinibacillus sp. strain KH24.</title>
        <authorList>
            <person name="Kanbe H."/>
            <person name="Itoh H."/>
        </authorList>
    </citation>
    <scope>NUCLEOTIDE SEQUENCE</scope>
    <source>
        <strain evidence="2">KH24</strain>
    </source>
</reference>
<gene>
    <name evidence="2" type="ORF">LYSBPC_14040</name>
</gene>
<dbReference type="InterPro" id="IPR043128">
    <property type="entry name" value="Rev_trsase/Diguanyl_cyclase"/>
</dbReference>
<evidence type="ECO:0000313" key="2">
    <source>
        <dbReference type="EMBL" id="GLC88277.1"/>
    </source>
</evidence>
<dbReference type="CDD" id="cd01949">
    <property type="entry name" value="GGDEF"/>
    <property type="match status" value="1"/>
</dbReference>
<proteinExistence type="predicted"/>
<dbReference type="PANTHER" id="PTHR45138">
    <property type="entry name" value="REGULATORY COMPONENTS OF SENSORY TRANSDUCTION SYSTEM"/>
    <property type="match status" value="1"/>
</dbReference>
<dbReference type="InterPro" id="IPR000160">
    <property type="entry name" value="GGDEF_dom"/>
</dbReference>
<dbReference type="EMBL" id="BRZA01000002">
    <property type="protein sequence ID" value="GLC88277.1"/>
    <property type="molecule type" value="Genomic_DNA"/>
</dbReference>
<name>A0ABQ5NIY9_9BACI</name>
<sequence>MLYKVIVIDLDVINRKGDFMTDHLQMLKYIQSDVLSFWVSSQEEQVSFCEYVYSLKQCLKKHLNIVNATFLRYEDGMLISLEDLAAVTIDKKFDVVSWATIEAKFQQQKIVKIPHFIQEIKTYSIMTDMVLFEEKDKEPIGVLLIEKTAEWQDFMSTPHGETCMETITKVFSMIHEQMKVKQSENQYRKLYNMTDIFHSTMDIDLILENVLKNIQENFPHFNVELILSNDQDRHTTMDIKLFDYLAERPATIEAFVSGEVTTELARDLECRILNAPIKGRQAIYGILQISAPMTYLFSVEEKDFLQMLAHASGNALENAKLYHQSHRLVSDLQLINETSHRLNMRIDIDEMLLFLQKQLMKSFQPMEVCFAFKEKDIFDIKDASTALFNSQEGKIYIRHIEKHFEHTNDPLFIADFSRLTPNPIEYRSIMAIPILMEEKINGFSIVLHKEPYFFSFDSFKLMQSLIHHSSLAIANSILRNQLQEMVDLDHLTKLYARGYLDRYVEKSLVNDQAGMFLLIDVDNFKQINDTYGHQIGDKILVQIATQLKNIIGNSGICARWGGEEMSVYVPNINAQEAMQLAIRIVETIPKTTNPQVTISAGMIVWDVEYRPAFQAVFNLADKALYEAKTSGKNRVCVHERLYQTNA</sequence>
<dbReference type="Gene3D" id="3.30.70.270">
    <property type="match status" value="1"/>
</dbReference>
<dbReference type="InterPro" id="IPR029016">
    <property type="entry name" value="GAF-like_dom_sf"/>
</dbReference>
<evidence type="ECO:0000313" key="3">
    <source>
        <dbReference type="Proteomes" id="UP001065593"/>
    </source>
</evidence>
<keyword evidence="3" id="KW-1185">Reference proteome</keyword>
<dbReference type="SMART" id="SM00267">
    <property type="entry name" value="GGDEF"/>
    <property type="match status" value="1"/>
</dbReference>
<comment type="caution">
    <text evidence="2">The sequence shown here is derived from an EMBL/GenBank/DDBJ whole genome shotgun (WGS) entry which is preliminary data.</text>
</comment>
<organism evidence="2 3">
    <name type="scientific">Lysinibacillus piscis</name>
    <dbReference type="NCBI Taxonomy" id="2518931"/>
    <lineage>
        <taxon>Bacteria</taxon>
        <taxon>Bacillati</taxon>
        <taxon>Bacillota</taxon>
        <taxon>Bacilli</taxon>
        <taxon>Bacillales</taxon>
        <taxon>Bacillaceae</taxon>
        <taxon>Lysinibacillus</taxon>
    </lineage>
</organism>
<dbReference type="NCBIfam" id="TIGR00254">
    <property type="entry name" value="GGDEF"/>
    <property type="match status" value="1"/>
</dbReference>
<dbReference type="Proteomes" id="UP001065593">
    <property type="component" value="Unassembled WGS sequence"/>
</dbReference>
<evidence type="ECO:0000259" key="1">
    <source>
        <dbReference type="PROSITE" id="PS50887"/>
    </source>
</evidence>
<protein>
    <recommendedName>
        <fullName evidence="1">GGDEF domain-containing protein</fullName>
    </recommendedName>
</protein>
<dbReference type="SUPFAM" id="SSF55781">
    <property type="entry name" value="GAF domain-like"/>
    <property type="match status" value="2"/>
</dbReference>
<dbReference type="Pfam" id="PF00990">
    <property type="entry name" value="GGDEF"/>
    <property type="match status" value="1"/>
</dbReference>
<dbReference type="Gene3D" id="3.30.450.40">
    <property type="match status" value="2"/>
</dbReference>
<dbReference type="SUPFAM" id="SSF55073">
    <property type="entry name" value="Nucleotide cyclase"/>
    <property type="match status" value="1"/>
</dbReference>
<feature type="domain" description="GGDEF" evidence="1">
    <location>
        <begin position="512"/>
        <end position="640"/>
    </location>
</feature>